<evidence type="ECO:0008006" key="12">
    <source>
        <dbReference type="Google" id="ProtNLM"/>
    </source>
</evidence>
<dbReference type="InterPro" id="IPR050121">
    <property type="entry name" value="Cytochrome_P450_monoxygenase"/>
</dbReference>
<comment type="similarity">
    <text evidence="2 8">Belongs to the cytochrome P450 family.</text>
</comment>
<dbReference type="InterPro" id="IPR002401">
    <property type="entry name" value="Cyt_P450_E_grp-I"/>
</dbReference>
<dbReference type="PRINTS" id="PR00463">
    <property type="entry name" value="EP450I"/>
</dbReference>
<evidence type="ECO:0000256" key="2">
    <source>
        <dbReference type="ARBA" id="ARBA00010617"/>
    </source>
</evidence>
<name>A0A074Y542_AURSE</name>
<organism evidence="10 11">
    <name type="scientific">Aureobasidium subglaciale (strain EXF-2481)</name>
    <name type="common">Aureobasidium pullulans var. subglaciale</name>
    <dbReference type="NCBI Taxonomy" id="1043005"/>
    <lineage>
        <taxon>Eukaryota</taxon>
        <taxon>Fungi</taxon>
        <taxon>Dikarya</taxon>
        <taxon>Ascomycota</taxon>
        <taxon>Pezizomycotina</taxon>
        <taxon>Dothideomycetes</taxon>
        <taxon>Dothideomycetidae</taxon>
        <taxon>Dothideales</taxon>
        <taxon>Saccotheciaceae</taxon>
        <taxon>Aureobasidium</taxon>
    </lineage>
</organism>
<dbReference type="CDD" id="cd11062">
    <property type="entry name" value="CYP58-like"/>
    <property type="match status" value="1"/>
</dbReference>
<sequence>MSFSLPTPLPLGVTSLAAVLLLLLLVYNIGLAFYRLVLHPLADFPGPRLAAASFWYEYYYDCHQRGQYVFKLEQLHKQYGPIIRINPEEIHISDPEFYNEVYTNKEKRDAWGWQRKGFGSDLSTMATVDHDLHRHRRAAWNPVFSKQRIARLQPVIQERVDALMSRMGQAGQNCDIVNLKHGLAAYVADVASRYFFDIPQCKIEDPDFDPEFHDAVQDGFNNVMIMNHFPWLMDILVFMAHYPPPGLLRKYFVSTKMTKFVTVLRLLGDQAKAVAARPMAAKEEAAGHTVFDQILSSRLPHQDKTLDRLKQDAQMLICASTLSTSWSIGVATYELVKRPSALRKLKEELSIAFPDGPETMNDLPKLESLPYLSAVIQESLRIGIAISHRSARVSRKEMVYKVPGTSDVWVIPRGTPTSMSHGLILRDKRIFPRPTEFIPERWLDNPGLERYQVVFGKGSRICPAINLATAMMILPIVSIFGRYGSPGYTAKDDIGRLELFETDDSDIECVSDGMIAMPKKGSKGMRFRVTSFDRN</sequence>
<dbReference type="PROSITE" id="PS00086">
    <property type="entry name" value="CYTOCHROME_P450"/>
    <property type="match status" value="1"/>
</dbReference>
<dbReference type="PANTHER" id="PTHR24305:SF157">
    <property type="entry name" value="N-ACETYLTRYPTOPHAN 6-HYDROXYLASE IVOC-RELATED"/>
    <property type="match status" value="1"/>
</dbReference>
<dbReference type="GO" id="GO:0005506">
    <property type="term" value="F:iron ion binding"/>
    <property type="evidence" value="ECO:0007669"/>
    <property type="project" value="InterPro"/>
</dbReference>
<dbReference type="OMA" id="MEYAFGK"/>
<evidence type="ECO:0000256" key="4">
    <source>
        <dbReference type="ARBA" id="ARBA00023002"/>
    </source>
</evidence>
<dbReference type="AlphaFoldDB" id="A0A074Y542"/>
<dbReference type="OrthoDB" id="3945418at2759"/>
<dbReference type="STRING" id="1043005.A0A074Y542"/>
<dbReference type="InterPro" id="IPR036396">
    <property type="entry name" value="Cyt_P450_sf"/>
</dbReference>
<keyword evidence="9" id="KW-1133">Transmembrane helix</keyword>
<evidence type="ECO:0000256" key="3">
    <source>
        <dbReference type="ARBA" id="ARBA00022723"/>
    </source>
</evidence>
<keyword evidence="9" id="KW-0472">Membrane</keyword>
<evidence type="ECO:0000256" key="7">
    <source>
        <dbReference type="PIRSR" id="PIRSR602401-1"/>
    </source>
</evidence>
<comment type="cofactor">
    <cofactor evidence="1 7">
        <name>heme</name>
        <dbReference type="ChEBI" id="CHEBI:30413"/>
    </cofactor>
</comment>
<reference evidence="10 11" key="1">
    <citation type="journal article" date="2014" name="BMC Genomics">
        <title>Genome sequencing of four Aureobasidium pullulans varieties: biotechnological potential, stress tolerance, and description of new species.</title>
        <authorList>
            <person name="Gostin Ar C."/>
            <person name="Ohm R.A."/>
            <person name="Kogej T."/>
            <person name="Sonjak S."/>
            <person name="Turk M."/>
            <person name="Zajc J."/>
            <person name="Zalar P."/>
            <person name="Grube M."/>
            <person name="Sun H."/>
            <person name="Han J."/>
            <person name="Sharma A."/>
            <person name="Chiniquy J."/>
            <person name="Ngan C.Y."/>
            <person name="Lipzen A."/>
            <person name="Barry K."/>
            <person name="Grigoriev I.V."/>
            <person name="Gunde-Cimerman N."/>
        </authorList>
    </citation>
    <scope>NUCLEOTIDE SEQUENCE [LARGE SCALE GENOMIC DNA]</scope>
    <source>
        <strain evidence="10 11">EXF-2481</strain>
    </source>
</reference>
<dbReference type="Proteomes" id="UP000030641">
    <property type="component" value="Unassembled WGS sequence"/>
</dbReference>
<dbReference type="InterPro" id="IPR017972">
    <property type="entry name" value="Cyt_P450_CS"/>
</dbReference>
<dbReference type="GO" id="GO:0016705">
    <property type="term" value="F:oxidoreductase activity, acting on paired donors, with incorporation or reduction of molecular oxygen"/>
    <property type="evidence" value="ECO:0007669"/>
    <property type="project" value="InterPro"/>
</dbReference>
<keyword evidence="5 7" id="KW-0408">Iron</keyword>
<evidence type="ECO:0000313" key="11">
    <source>
        <dbReference type="Proteomes" id="UP000030641"/>
    </source>
</evidence>
<keyword evidence="7 8" id="KW-0349">Heme</keyword>
<evidence type="ECO:0000313" key="10">
    <source>
        <dbReference type="EMBL" id="KEQ92913.1"/>
    </source>
</evidence>
<evidence type="ECO:0000256" key="6">
    <source>
        <dbReference type="ARBA" id="ARBA00023033"/>
    </source>
</evidence>
<keyword evidence="11" id="KW-1185">Reference proteome</keyword>
<keyword evidence="9" id="KW-0812">Transmembrane</keyword>
<keyword evidence="4 8" id="KW-0560">Oxidoreductase</keyword>
<dbReference type="PANTHER" id="PTHR24305">
    <property type="entry name" value="CYTOCHROME P450"/>
    <property type="match status" value="1"/>
</dbReference>
<evidence type="ECO:0000256" key="5">
    <source>
        <dbReference type="ARBA" id="ARBA00023004"/>
    </source>
</evidence>
<dbReference type="RefSeq" id="XP_013341291.1">
    <property type="nucleotide sequence ID" value="XM_013485837.1"/>
</dbReference>
<evidence type="ECO:0000256" key="8">
    <source>
        <dbReference type="RuleBase" id="RU000461"/>
    </source>
</evidence>
<dbReference type="GeneID" id="25371146"/>
<dbReference type="Gene3D" id="1.10.630.10">
    <property type="entry name" value="Cytochrome P450"/>
    <property type="match status" value="1"/>
</dbReference>
<protein>
    <recommendedName>
        <fullName evidence="12">Cytochrome P450</fullName>
    </recommendedName>
</protein>
<feature type="binding site" description="axial binding residue" evidence="7">
    <location>
        <position position="462"/>
    </location>
    <ligand>
        <name>heme</name>
        <dbReference type="ChEBI" id="CHEBI:30413"/>
    </ligand>
    <ligandPart>
        <name>Fe</name>
        <dbReference type="ChEBI" id="CHEBI:18248"/>
    </ligandPart>
</feature>
<accession>A0A074Y542</accession>
<dbReference type="InParanoid" id="A0A074Y542"/>
<dbReference type="InterPro" id="IPR001128">
    <property type="entry name" value="Cyt_P450"/>
</dbReference>
<dbReference type="HOGENOM" id="CLU_001570_14_4_1"/>
<dbReference type="GO" id="GO:0020037">
    <property type="term" value="F:heme binding"/>
    <property type="evidence" value="ECO:0007669"/>
    <property type="project" value="InterPro"/>
</dbReference>
<evidence type="ECO:0000256" key="9">
    <source>
        <dbReference type="SAM" id="Phobius"/>
    </source>
</evidence>
<dbReference type="EMBL" id="KL584768">
    <property type="protein sequence ID" value="KEQ92913.1"/>
    <property type="molecule type" value="Genomic_DNA"/>
</dbReference>
<feature type="transmembrane region" description="Helical" evidence="9">
    <location>
        <begin position="12"/>
        <end position="34"/>
    </location>
</feature>
<dbReference type="SUPFAM" id="SSF48264">
    <property type="entry name" value="Cytochrome P450"/>
    <property type="match status" value="1"/>
</dbReference>
<evidence type="ECO:0000256" key="1">
    <source>
        <dbReference type="ARBA" id="ARBA00001971"/>
    </source>
</evidence>
<proteinExistence type="inferred from homology"/>
<keyword evidence="6 8" id="KW-0503">Monooxygenase</keyword>
<dbReference type="Pfam" id="PF00067">
    <property type="entry name" value="p450"/>
    <property type="match status" value="1"/>
</dbReference>
<keyword evidence="3 7" id="KW-0479">Metal-binding</keyword>
<dbReference type="GO" id="GO:0004497">
    <property type="term" value="F:monooxygenase activity"/>
    <property type="evidence" value="ECO:0007669"/>
    <property type="project" value="UniProtKB-KW"/>
</dbReference>
<gene>
    <name evidence="10" type="ORF">AUEXF2481DRAFT_7275</name>
</gene>